<keyword evidence="3" id="KW-0812">Transmembrane</keyword>
<dbReference type="PANTHER" id="PTHR43427:SF6">
    <property type="entry name" value="CHLORIDE CHANNEL PROTEIN CLC-E"/>
    <property type="match status" value="1"/>
</dbReference>
<keyword evidence="9" id="KW-0407">Ion channel</keyword>
<dbReference type="PANTHER" id="PTHR43427">
    <property type="entry name" value="CHLORIDE CHANNEL PROTEIN CLC-E"/>
    <property type="match status" value="1"/>
</dbReference>
<proteinExistence type="predicted"/>
<dbReference type="InterPro" id="IPR006037">
    <property type="entry name" value="RCK_C"/>
</dbReference>
<keyword evidence="7" id="KW-0869">Chloride channel</keyword>
<dbReference type="AlphaFoldDB" id="A0A6G7PUS8"/>
<dbReference type="PROSITE" id="PS51202">
    <property type="entry name" value="RCK_C"/>
    <property type="match status" value="1"/>
</dbReference>
<keyword evidence="8" id="KW-0868">Chloride</keyword>
<evidence type="ECO:0000313" key="11">
    <source>
        <dbReference type="Proteomes" id="UP000502179"/>
    </source>
</evidence>
<dbReference type="GO" id="GO:0008324">
    <property type="term" value="F:monoatomic cation transmembrane transporter activity"/>
    <property type="evidence" value="ECO:0007669"/>
    <property type="project" value="InterPro"/>
</dbReference>
<dbReference type="GO" id="GO:0006813">
    <property type="term" value="P:potassium ion transport"/>
    <property type="evidence" value="ECO:0007669"/>
    <property type="project" value="InterPro"/>
</dbReference>
<dbReference type="RefSeq" id="WP_166031420.1">
    <property type="nucleotide sequence ID" value="NZ_CP048877.1"/>
</dbReference>
<dbReference type="CDD" id="cd00400">
    <property type="entry name" value="Voltage_gated_ClC"/>
    <property type="match status" value="1"/>
</dbReference>
<evidence type="ECO:0000256" key="6">
    <source>
        <dbReference type="ARBA" id="ARBA00023136"/>
    </source>
</evidence>
<reference evidence="10 11" key="1">
    <citation type="submission" date="2020-02" db="EMBL/GenBank/DDBJ databases">
        <title>Genome analysis of Thermosulfuriphilus ammonigenes ST65T, an anaerobic thermophilic chemolithoautotrophic bacterium isolated from a deep-sea hydrothermal vent.</title>
        <authorList>
            <person name="Slobodkina G."/>
            <person name="Allioux M."/>
            <person name="Merkel A."/>
            <person name="Alain K."/>
            <person name="Jebbar M."/>
            <person name="Slobodkin A."/>
        </authorList>
    </citation>
    <scope>NUCLEOTIDE SEQUENCE [LARGE SCALE GENOMIC DNA]</scope>
    <source>
        <strain evidence="10 11">ST65</strain>
    </source>
</reference>
<dbReference type="KEGG" id="tav:G4V39_02410"/>
<comment type="subcellular location">
    <subcellularLocation>
        <location evidence="1">Membrane</location>
        <topology evidence="1">Multi-pass membrane protein</topology>
    </subcellularLocation>
</comment>
<keyword evidence="6" id="KW-0472">Membrane</keyword>
<dbReference type="SUPFAM" id="SSF81340">
    <property type="entry name" value="Clc chloride channel"/>
    <property type="match status" value="1"/>
</dbReference>
<evidence type="ECO:0000256" key="3">
    <source>
        <dbReference type="ARBA" id="ARBA00022692"/>
    </source>
</evidence>
<dbReference type="Proteomes" id="UP000502179">
    <property type="component" value="Chromosome"/>
</dbReference>
<dbReference type="InterPro" id="IPR036721">
    <property type="entry name" value="RCK_C_sf"/>
</dbReference>
<evidence type="ECO:0000256" key="7">
    <source>
        <dbReference type="ARBA" id="ARBA00023173"/>
    </source>
</evidence>
<name>A0A6G7PUS8_9BACT</name>
<evidence type="ECO:0000256" key="5">
    <source>
        <dbReference type="ARBA" id="ARBA00023065"/>
    </source>
</evidence>
<dbReference type="Pfam" id="PF00654">
    <property type="entry name" value="Voltage_CLC"/>
    <property type="match status" value="1"/>
</dbReference>
<organism evidence="10 11">
    <name type="scientific">Thermosulfuriphilus ammonigenes</name>
    <dbReference type="NCBI Taxonomy" id="1936021"/>
    <lineage>
        <taxon>Bacteria</taxon>
        <taxon>Pseudomonadati</taxon>
        <taxon>Thermodesulfobacteriota</taxon>
        <taxon>Thermodesulfobacteria</taxon>
        <taxon>Thermodesulfobacteriales</taxon>
        <taxon>Thermodesulfobacteriaceae</taxon>
        <taxon>Thermosulfuriphilus</taxon>
    </lineage>
</organism>
<keyword evidence="5" id="KW-0406">Ion transport</keyword>
<dbReference type="GO" id="GO:0034707">
    <property type="term" value="C:chloride channel complex"/>
    <property type="evidence" value="ECO:0007669"/>
    <property type="project" value="UniProtKB-KW"/>
</dbReference>
<evidence type="ECO:0000313" key="10">
    <source>
        <dbReference type="EMBL" id="QIJ71198.1"/>
    </source>
</evidence>
<gene>
    <name evidence="10" type="ORF">G4V39_02410</name>
</gene>
<dbReference type="InterPro" id="IPR050368">
    <property type="entry name" value="ClC-type_chloride_channel"/>
</dbReference>
<dbReference type="Pfam" id="PF02080">
    <property type="entry name" value="TrkA_C"/>
    <property type="match status" value="1"/>
</dbReference>
<dbReference type="EMBL" id="CP048877">
    <property type="protein sequence ID" value="QIJ71198.1"/>
    <property type="molecule type" value="Genomic_DNA"/>
</dbReference>
<evidence type="ECO:0000256" key="8">
    <source>
        <dbReference type="ARBA" id="ARBA00023214"/>
    </source>
</evidence>
<dbReference type="SUPFAM" id="SSF116726">
    <property type="entry name" value="TrkA C-terminal domain-like"/>
    <property type="match status" value="1"/>
</dbReference>
<keyword evidence="4" id="KW-1133">Transmembrane helix</keyword>
<dbReference type="InterPro" id="IPR001807">
    <property type="entry name" value="ClC"/>
</dbReference>
<dbReference type="Gene3D" id="3.30.70.1450">
    <property type="entry name" value="Regulator of K+ conductance, C-terminal domain"/>
    <property type="match status" value="1"/>
</dbReference>
<keyword evidence="2" id="KW-0813">Transport</keyword>
<evidence type="ECO:0000256" key="9">
    <source>
        <dbReference type="ARBA" id="ARBA00023303"/>
    </source>
</evidence>
<dbReference type="Gene3D" id="1.10.3080.10">
    <property type="entry name" value="Clc chloride channel"/>
    <property type="match status" value="1"/>
</dbReference>
<dbReference type="PRINTS" id="PR00762">
    <property type="entry name" value="CLCHANNEL"/>
</dbReference>
<evidence type="ECO:0000256" key="1">
    <source>
        <dbReference type="ARBA" id="ARBA00004141"/>
    </source>
</evidence>
<accession>A0A6G7PUS8</accession>
<evidence type="ECO:0000256" key="4">
    <source>
        <dbReference type="ARBA" id="ARBA00022989"/>
    </source>
</evidence>
<evidence type="ECO:0000256" key="2">
    <source>
        <dbReference type="ARBA" id="ARBA00022448"/>
    </source>
</evidence>
<dbReference type="GO" id="GO:0005254">
    <property type="term" value="F:chloride channel activity"/>
    <property type="evidence" value="ECO:0007669"/>
    <property type="project" value="UniProtKB-KW"/>
</dbReference>
<dbReference type="InterPro" id="IPR014743">
    <property type="entry name" value="Cl-channel_core"/>
</dbReference>
<protein>
    <submittedName>
        <fullName evidence="10">Chloride channel protein</fullName>
    </submittedName>
</protein>
<sequence>MKARTRRLVLDAVLLGIIGALSAKVFIFLLGLAQEIFLHRLAGYIPPGLPNEGGILKESLSSRSPWMIPLATTLGGLLSGIIVYTWAPEAEGHGTDAMVRAFHRLGGYIRTRVPFLKMLASAITIGSGGAAGREGPTALVSAGIGSLYARVAKRPAEDRRLLMLMGSAAGLSAIFRSPIGTALFTIEVLYSEMEFEAGALIFTLLAAVIAYTAMGLMGICGPLFQVPPDLFVDVRQYYWYAILGVLSGPIGTILPVVFYGLRDLFLRIPIKPHFKPAIGALGVGIMAIWLPQILGGGYGWIQMAMDGGLGWKLMLVLLFAKMIAFPLTVSSGGSGGVFAPSLFVGGMLGGAMAGLAHLPPASFVVVGMASVFGAAARVPIAAMFMVVEMTGAYLLLVPAALAVLLSYLVQSLLAADLKYPSLYEFQVPNRAESAAHQEEFLQTALDLLLKRRVSIPETIGHLNLLVLLELGIPLELPDGKRLVIQTISAKSPWVDRPLKDIPLPEEAELIALVREDHLLFPQGSLTLKAEDKLLFVTSIAGWKELNRIFGGSRV</sequence>
<keyword evidence="11" id="KW-1185">Reference proteome</keyword>